<sequence>MAISKKHLIAFFLTIIMVISLVQCSDSFPGFGIKQEWKKCFSHDPCKKAGTQGCMEFCRDISFLLYGECTPTQCCCISKTK</sequence>
<feature type="signal peptide" evidence="1">
    <location>
        <begin position="1"/>
        <end position="24"/>
    </location>
</feature>
<protein>
    <recommendedName>
        <fullName evidence="4">Knottin scorpion toxin-like domain-containing protein</fullName>
    </recommendedName>
</protein>
<dbReference type="AlphaFoldDB" id="R0F0S0"/>
<organism evidence="2 3">
    <name type="scientific">Capsella rubella</name>
    <dbReference type="NCBI Taxonomy" id="81985"/>
    <lineage>
        <taxon>Eukaryota</taxon>
        <taxon>Viridiplantae</taxon>
        <taxon>Streptophyta</taxon>
        <taxon>Embryophyta</taxon>
        <taxon>Tracheophyta</taxon>
        <taxon>Spermatophyta</taxon>
        <taxon>Magnoliopsida</taxon>
        <taxon>eudicotyledons</taxon>
        <taxon>Gunneridae</taxon>
        <taxon>Pentapetalae</taxon>
        <taxon>rosids</taxon>
        <taxon>malvids</taxon>
        <taxon>Brassicales</taxon>
        <taxon>Brassicaceae</taxon>
        <taxon>Camelineae</taxon>
        <taxon>Capsella</taxon>
    </lineage>
</organism>
<dbReference type="Proteomes" id="UP000029121">
    <property type="component" value="Unassembled WGS sequence"/>
</dbReference>
<evidence type="ECO:0000256" key="1">
    <source>
        <dbReference type="SAM" id="SignalP"/>
    </source>
</evidence>
<gene>
    <name evidence="2" type="ORF">CARUB_v10028585mg</name>
</gene>
<dbReference type="OrthoDB" id="1055514at2759"/>
<reference evidence="3" key="1">
    <citation type="journal article" date="2013" name="Nat. Genet.">
        <title>The Capsella rubella genome and the genomic consequences of rapid mating system evolution.</title>
        <authorList>
            <person name="Slotte T."/>
            <person name="Hazzouri K.M."/>
            <person name="Agren J.A."/>
            <person name="Koenig D."/>
            <person name="Maumus F."/>
            <person name="Guo Y.L."/>
            <person name="Steige K."/>
            <person name="Platts A.E."/>
            <person name="Escobar J.S."/>
            <person name="Newman L.K."/>
            <person name="Wang W."/>
            <person name="Mandakova T."/>
            <person name="Vello E."/>
            <person name="Smith L.M."/>
            <person name="Henz S.R."/>
            <person name="Steffen J."/>
            <person name="Takuno S."/>
            <person name="Brandvain Y."/>
            <person name="Coop G."/>
            <person name="Andolfatto P."/>
            <person name="Hu T.T."/>
            <person name="Blanchette M."/>
            <person name="Clark R.M."/>
            <person name="Quesneville H."/>
            <person name="Nordborg M."/>
            <person name="Gaut B.S."/>
            <person name="Lysak M.A."/>
            <person name="Jenkins J."/>
            <person name="Grimwood J."/>
            <person name="Chapman J."/>
            <person name="Prochnik S."/>
            <person name="Shu S."/>
            <person name="Rokhsar D."/>
            <person name="Schmutz J."/>
            <person name="Weigel D."/>
            <person name="Wright S.I."/>
        </authorList>
    </citation>
    <scope>NUCLEOTIDE SEQUENCE [LARGE SCALE GENOMIC DNA]</scope>
    <source>
        <strain evidence="3">cv. Monte Gargano</strain>
    </source>
</reference>
<evidence type="ECO:0008006" key="4">
    <source>
        <dbReference type="Google" id="ProtNLM"/>
    </source>
</evidence>
<name>R0F0S0_9BRAS</name>
<feature type="chain" id="PRO_5004340851" description="Knottin scorpion toxin-like domain-containing protein" evidence="1">
    <location>
        <begin position="25"/>
        <end position="81"/>
    </location>
</feature>
<evidence type="ECO:0000313" key="3">
    <source>
        <dbReference type="Proteomes" id="UP000029121"/>
    </source>
</evidence>
<dbReference type="EMBL" id="KB870812">
    <property type="protein sequence ID" value="EOA15197.1"/>
    <property type="molecule type" value="Genomic_DNA"/>
</dbReference>
<keyword evidence="1" id="KW-0732">Signal</keyword>
<accession>R0F0S0</accession>
<evidence type="ECO:0000313" key="2">
    <source>
        <dbReference type="EMBL" id="EOA15197.1"/>
    </source>
</evidence>
<dbReference type="KEGG" id="crb:17877265"/>
<keyword evidence="3" id="KW-1185">Reference proteome</keyword>
<proteinExistence type="predicted"/>